<organism evidence="4 5">
    <name type="scientific">Phytophthora cactorum</name>
    <dbReference type="NCBI Taxonomy" id="29920"/>
    <lineage>
        <taxon>Eukaryota</taxon>
        <taxon>Sar</taxon>
        <taxon>Stramenopiles</taxon>
        <taxon>Oomycota</taxon>
        <taxon>Peronosporomycetes</taxon>
        <taxon>Peronosporales</taxon>
        <taxon>Peronosporaceae</taxon>
        <taxon>Phytophthora</taxon>
    </lineage>
</organism>
<accession>A0A8T1UPR7</accession>
<comment type="caution">
    <text evidence="4">The sequence shown here is derived from an EMBL/GenBank/DDBJ whole genome shotgun (WGS) entry which is preliminary data.</text>
</comment>
<proteinExistence type="predicted"/>
<feature type="domain" description="PIPK" evidence="3">
    <location>
        <begin position="1"/>
        <end position="155"/>
    </location>
</feature>
<name>A0A8T1UPR7_9STRA</name>
<evidence type="ECO:0000313" key="5">
    <source>
        <dbReference type="Proteomes" id="UP000688947"/>
    </source>
</evidence>
<gene>
    <name evidence="4" type="ORF">JG687_00004189</name>
</gene>
<reference evidence="4" key="1">
    <citation type="submission" date="2021-01" db="EMBL/GenBank/DDBJ databases">
        <title>Phytophthora aleatoria, a newly-described species from Pinus radiata is distinct from Phytophthora cactorum isolates based on comparative genomics.</title>
        <authorList>
            <person name="Mcdougal R."/>
            <person name="Panda P."/>
            <person name="Williams N."/>
            <person name="Studholme D.J."/>
        </authorList>
    </citation>
    <scope>NUCLEOTIDE SEQUENCE</scope>
    <source>
        <strain evidence="4">NZFS 3830</strain>
    </source>
</reference>
<dbReference type="PANTHER" id="PTHR45748:SF7">
    <property type="entry name" value="1-PHOSPHATIDYLINOSITOL 3-PHOSPHATE 5-KINASE-RELATED"/>
    <property type="match status" value="1"/>
</dbReference>
<dbReference type="PANTHER" id="PTHR45748">
    <property type="entry name" value="1-PHOSPHATIDYLINOSITOL 3-PHOSPHATE 5-KINASE-RELATED"/>
    <property type="match status" value="1"/>
</dbReference>
<keyword evidence="1" id="KW-0547">Nucleotide-binding</keyword>
<sequence length="155" mass="17275">MADAERRVQSMPHQRLDRDPSRLTTFPVPGFLAPTFQEPGSNAVSSETSKPVASPVKIRPPPMSAGNQYWMPDHLCHPVGVLAEDHEFILKAVENDTAFLNSINIVDYSMVMGLSYRQDNTGEKEEAPSEMTVGIIDYLRQFDLIKRVESVGKSV</sequence>
<keyword evidence="1" id="KW-0808">Transferase</keyword>
<keyword evidence="1" id="KW-0067">ATP-binding</keyword>
<evidence type="ECO:0000313" key="4">
    <source>
        <dbReference type="EMBL" id="KAG6967603.1"/>
    </source>
</evidence>
<feature type="non-terminal residue" evidence="4">
    <location>
        <position position="1"/>
    </location>
</feature>
<dbReference type="VEuPathDB" id="FungiDB:PC110_g10191"/>
<dbReference type="PROSITE" id="PS51455">
    <property type="entry name" value="PIPK"/>
    <property type="match status" value="1"/>
</dbReference>
<keyword evidence="1" id="KW-0418">Kinase</keyword>
<feature type="region of interest" description="Disordered" evidence="2">
    <location>
        <begin position="1"/>
        <end position="61"/>
    </location>
</feature>
<evidence type="ECO:0000256" key="2">
    <source>
        <dbReference type="SAM" id="MobiDB-lite"/>
    </source>
</evidence>
<dbReference type="InterPro" id="IPR002498">
    <property type="entry name" value="PInositol-4-P-4/5-kinase_core"/>
</dbReference>
<dbReference type="Pfam" id="PF01504">
    <property type="entry name" value="PIP5K"/>
    <property type="match status" value="1"/>
</dbReference>
<feature type="compositionally biased region" description="Polar residues" evidence="2">
    <location>
        <begin position="38"/>
        <end position="51"/>
    </location>
</feature>
<dbReference type="GO" id="GO:0046854">
    <property type="term" value="P:phosphatidylinositol phosphate biosynthetic process"/>
    <property type="evidence" value="ECO:0007669"/>
    <property type="project" value="TreeGrafter"/>
</dbReference>
<dbReference type="GO" id="GO:0000285">
    <property type="term" value="F:1-phosphatidylinositol-3-phosphate 5-kinase activity"/>
    <property type="evidence" value="ECO:0007669"/>
    <property type="project" value="TreeGrafter"/>
</dbReference>
<dbReference type="OrthoDB" id="158357at2759"/>
<dbReference type="GO" id="GO:0005524">
    <property type="term" value="F:ATP binding"/>
    <property type="evidence" value="ECO:0007669"/>
    <property type="project" value="UniProtKB-UniRule"/>
</dbReference>
<evidence type="ECO:0000259" key="3">
    <source>
        <dbReference type="PROSITE" id="PS51455"/>
    </source>
</evidence>
<evidence type="ECO:0000256" key="1">
    <source>
        <dbReference type="PROSITE-ProRule" id="PRU00781"/>
    </source>
</evidence>
<protein>
    <recommendedName>
        <fullName evidence="3">PIPK domain-containing protein</fullName>
    </recommendedName>
</protein>
<dbReference type="EMBL" id="JAENGZ010000140">
    <property type="protein sequence ID" value="KAG6967603.1"/>
    <property type="molecule type" value="Genomic_DNA"/>
</dbReference>
<dbReference type="Proteomes" id="UP000688947">
    <property type="component" value="Unassembled WGS sequence"/>
</dbReference>
<dbReference type="AlphaFoldDB" id="A0A8T1UPR7"/>
<feature type="compositionally biased region" description="Basic and acidic residues" evidence="2">
    <location>
        <begin position="1"/>
        <end position="21"/>
    </location>
</feature>
<dbReference type="GO" id="GO:0010008">
    <property type="term" value="C:endosome membrane"/>
    <property type="evidence" value="ECO:0007669"/>
    <property type="project" value="TreeGrafter"/>
</dbReference>